<proteinExistence type="predicted"/>
<evidence type="ECO:0000313" key="2">
    <source>
        <dbReference type="Proteomes" id="UP000046176"/>
    </source>
</evidence>
<dbReference type="EMBL" id="CCRH01000008">
    <property type="protein sequence ID" value="CDZ36259.1"/>
    <property type="molecule type" value="Genomic_DNA"/>
</dbReference>
<dbReference type="AlphaFoldDB" id="A0A0T7FMR1"/>
<sequence length="40" mass="4593">MSSIERKRMRRSIFYPEGSHFFALATLSIGEIKTLTTSET</sequence>
<evidence type="ECO:0000313" key="1">
    <source>
        <dbReference type="EMBL" id="CDZ36259.1"/>
    </source>
</evidence>
<accession>A0A0T7FMR1</accession>
<name>A0A0T7FMR1_NEOGA</name>
<gene>
    <name evidence="1" type="ORF">NGAL_HAMBI1145_32740</name>
</gene>
<dbReference type="Proteomes" id="UP000046176">
    <property type="component" value="Unassembled WGS sequence"/>
</dbReference>
<protein>
    <submittedName>
        <fullName evidence="1">Uncharacterized protein</fullName>
    </submittedName>
</protein>
<organism evidence="1 2">
    <name type="scientific">Neorhizobium galegae bv. officinalis</name>
    <dbReference type="NCBI Taxonomy" id="323656"/>
    <lineage>
        <taxon>Bacteria</taxon>
        <taxon>Pseudomonadati</taxon>
        <taxon>Pseudomonadota</taxon>
        <taxon>Alphaproteobacteria</taxon>
        <taxon>Hyphomicrobiales</taxon>
        <taxon>Rhizobiaceae</taxon>
        <taxon>Rhizobium/Agrobacterium group</taxon>
        <taxon>Neorhizobium</taxon>
    </lineage>
</organism>
<reference evidence="1 2" key="1">
    <citation type="submission" date="2014-08" db="EMBL/GenBank/DDBJ databases">
        <authorList>
            <person name="Chen Y.-H."/>
        </authorList>
    </citation>
    <scope>NUCLEOTIDE SEQUENCE [LARGE SCALE GENOMIC DNA]</scope>
</reference>